<dbReference type="GO" id="GO:0051539">
    <property type="term" value="F:4 iron, 4 sulfur cluster binding"/>
    <property type="evidence" value="ECO:0007669"/>
    <property type="project" value="UniProtKB-KW"/>
</dbReference>
<dbReference type="SUPFAM" id="SSF102114">
    <property type="entry name" value="Radical SAM enzymes"/>
    <property type="match status" value="1"/>
</dbReference>
<dbReference type="OrthoDB" id="7021155at2"/>
<dbReference type="AlphaFoldDB" id="A0A1J0GFD5"/>
<dbReference type="PANTHER" id="PTHR11228:SF7">
    <property type="entry name" value="PQQA PEPTIDE CYCLASE"/>
    <property type="match status" value="1"/>
</dbReference>
<dbReference type="Gene3D" id="3.20.20.70">
    <property type="entry name" value="Aldolase class I"/>
    <property type="match status" value="1"/>
</dbReference>
<dbReference type="RefSeq" id="WP_071611891.1">
    <property type="nucleotide sequence ID" value="NZ_CP015756.1"/>
</dbReference>
<evidence type="ECO:0000256" key="3">
    <source>
        <dbReference type="ARBA" id="ARBA00022691"/>
    </source>
</evidence>
<dbReference type="InterPro" id="IPR023885">
    <property type="entry name" value="4Fe4S-binding_SPASM_dom"/>
</dbReference>
<comment type="cofactor">
    <cofactor evidence="1">
        <name>[4Fe-4S] cluster</name>
        <dbReference type="ChEBI" id="CHEBI:49883"/>
    </cofactor>
</comment>
<keyword evidence="6" id="KW-0411">Iron-sulfur</keyword>
<dbReference type="InterPro" id="IPR058240">
    <property type="entry name" value="rSAM_sf"/>
</dbReference>
<dbReference type="Proteomes" id="UP000182569">
    <property type="component" value="Chromosome"/>
</dbReference>
<dbReference type="SFLD" id="SFLDS00029">
    <property type="entry name" value="Radical_SAM"/>
    <property type="match status" value="1"/>
</dbReference>
<dbReference type="EC" id="4.1.99.26" evidence="11"/>
<dbReference type="SMART" id="SM00729">
    <property type="entry name" value="Elp3"/>
    <property type="match status" value="1"/>
</dbReference>
<dbReference type="InterPro" id="IPR017200">
    <property type="entry name" value="PqqE-like"/>
</dbReference>
<dbReference type="GO" id="GO:0046872">
    <property type="term" value="F:metal ion binding"/>
    <property type="evidence" value="ECO:0007669"/>
    <property type="project" value="UniProtKB-KW"/>
</dbReference>
<evidence type="ECO:0000256" key="11">
    <source>
        <dbReference type="ARBA" id="ARBA00066804"/>
    </source>
</evidence>
<evidence type="ECO:0000256" key="7">
    <source>
        <dbReference type="ARBA" id="ARBA00023239"/>
    </source>
</evidence>
<dbReference type="InterPro" id="IPR013785">
    <property type="entry name" value="Aldolase_TIM"/>
</dbReference>
<protein>
    <recommendedName>
        <fullName evidence="12">Mycofactocin maturase MftC</fullName>
        <ecNumber evidence="10">1.3.98.7</ecNumber>
        <ecNumber evidence="11">4.1.99.26</ecNumber>
    </recommendedName>
    <alternativeName>
        <fullName evidence="14">[Mycofactocin precursor peptide]-pyrrolidinone derivative synthase</fullName>
    </alternativeName>
    <alternativeName>
        <fullName evidence="13">[Mycofactocin precursor peptide]-tyrosine decarboxylase</fullName>
    </alternativeName>
</protein>
<evidence type="ECO:0000313" key="16">
    <source>
        <dbReference type="EMBL" id="APC39598.1"/>
    </source>
</evidence>
<organism evidence="16 17">
    <name type="scientific">Clostridium estertheticum subsp. estertheticum</name>
    <dbReference type="NCBI Taxonomy" id="1552"/>
    <lineage>
        <taxon>Bacteria</taxon>
        <taxon>Bacillati</taxon>
        <taxon>Bacillota</taxon>
        <taxon>Clostridia</taxon>
        <taxon>Eubacteriales</taxon>
        <taxon>Clostridiaceae</taxon>
        <taxon>Clostridium</taxon>
    </lineage>
</organism>
<evidence type="ECO:0000256" key="12">
    <source>
        <dbReference type="ARBA" id="ARBA00074337"/>
    </source>
</evidence>
<keyword evidence="3" id="KW-0949">S-adenosyl-L-methionine</keyword>
<evidence type="ECO:0000256" key="8">
    <source>
        <dbReference type="ARBA" id="ARBA00051525"/>
    </source>
</evidence>
<evidence type="ECO:0000256" key="5">
    <source>
        <dbReference type="ARBA" id="ARBA00023004"/>
    </source>
</evidence>
<proteinExistence type="predicted"/>
<dbReference type="CDD" id="cd21123">
    <property type="entry name" value="SPASM_MftC-like"/>
    <property type="match status" value="1"/>
</dbReference>
<dbReference type="InterPro" id="IPR034480">
    <property type="entry name" value="Heme_synthase-like"/>
</dbReference>
<dbReference type="InterPro" id="IPR007197">
    <property type="entry name" value="rSAM"/>
</dbReference>
<dbReference type="InterPro" id="IPR034479">
    <property type="entry name" value="AhbC-like"/>
</dbReference>
<dbReference type="CDD" id="cd01335">
    <property type="entry name" value="Radical_SAM"/>
    <property type="match status" value="1"/>
</dbReference>
<dbReference type="Pfam" id="PF04055">
    <property type="entry name" value="Radical_SAM"/>
    <property type="match status" value="1"/>
</dbReference>
<keyword evidence="17" id="KW-1185">Reference proteome</keyword>
<keyword evidence="7" id="KW-0456">Lyase</keyword>
<dbReference type="KEGG" id="ceu:A7L45_05710"/>
<keyword evidence="4" id="KW-0479">Metal-binding</keyword>
<gene>
    <name evidence="16" type="ORF">A7L45_05710</name>
</gene>
<evidence type="ECO:0000256" key="1">
    <source>
        <dbReference type="ARBA" id="ARBA00001966"/>
    </source>
</evidence>
<evidence type="ECO:0000256" key="14">
    <source>
        <dbReference type="ARBA" id="ARBA00079192"/>
    </source>
</evidence>
<dbReference type="EMBL" id="CP015756">
    <property type="protein sequence ID" value="APC39598.1"/>
    <property type="molecule type" value="Genomic_DNA"/>
</dbReference>
<feature type="domain" description="Radical SAM core" evidence="15">
    <location>
        <begin position="33"/>
        <end position="247"/>
    </location>
</feature>
<evidence type="ECO:0000313" key="17">
    <source>
        <dbReference type="Proteomes" id="UP000182569"/>
    </source>
</evidence>
<comment type="catalytic activity">
    <reaction evidence="8">
        <text>[mycofactocin precursor peptide]-C-terminal glycyl-L-valyl-L-tyrosine + S-adenosyl-L-methionine = [mycofactocin precursor peptide]-C-terminal glycyl-N-{[2-(4-hydroxyphenyl)ethenyl]-3-methylbutanamide} + 5'-deoxyadenosine + L-methionine + CO2</text>
        <dbReference type="Rhea" id="RHEA:65492"/>
        <dbReference type="Rhea" id="RHEA-COMP:16815"/>
        <dbReference type="Rhea" id="RHEA-COMP:16816"/>
        <dbReference type="ChEBI" id="CHEBI:16526"/>
        <dbReference type="ChEBI" id="CHEBI:17319"/>
        <dbReference type="ChEBI" id="CHEBI:57844"/>
        <dbReference type="ChEBI" id="CHEBI:59789"/>
        <dbReference type="ChEBI" id="CHEBI:156515"/>
        <dbReference type="ChEBI" id="CHEBI:156517"/>
        <dbReference type="EC" id="1.3.98.7"/>
    </reaction>
</comment>
<accession>A0A1J0GFD5</accession>
<evidence type="ECO:0000256" key="2">
    <source>
        <dbReference type="ARBA" id="ARBA00022485"/>
    </source>
</evidence>
<dbReference type="InterPro" id="IPR050377">
    <property type="entry name" value="Radical_SAM_PqqE_MftC-like"/>
</dbReference>
<evidence type="ECO:0000256" key="10">
    <source>
        <dbReference type="ARBA" id="ARBA00066739"/>
    </source>
</evidence>
<dbReference type="GO" id="GO:0003824">
    <property type="term" value="F:catalytic activity"/>
    <property type="evidence" value="ECO:0007669"/>
    <property type="project" value="InterPro"/>
</dbReference>
<dbReference type="EC" id="1.3.98.7" evidence="10"/>
<dbReference type="PROSITE" id="PS51918">
    <property type="entry name" value="RADICAL_SAM"/>
    <property type="match status" value="1"/>
</dbReference>
<dbReference type="SFLD" id="SFLDG01386">
    <property type="entry name" value="main_SPASM_domain-containing"/>
    <property type="match status" value="1"/>
</dbReference>
<dbReference type="PIRSF" id="PIRSF037420">
    <property type="entry name" value="PQQ_syn_pqqE"/>
    <property type="match status" value="1"/>
</dbReference>
<evidence type="ECO:0000259" key="15">
    <source>
        <dbReference type="PROSITE" id="PS51918"/>
    </source>
</evidence>
<dbReference type="STRING" id="1552.A7L45_05710"/>
<name>A0A1J0GFD5_9CLOT</name>
<reference evidence="17" key="1">
    <citation type="journal article" date="2016" name="Front. Microbiol.">
        <title>Complete Genome Sequence of Clostridium estertheticum DSM 8809, a Microbe Identified in Spoiled Vacuum Packed Beef.</title>
        <authorList>
            <person name="Yu Z."/>
            <person name="Gunn L."/>
            <person name="Brennan E."/>
            <person name="Reid R."/>
            <person name="Wall P.G."/>
            <person name="Gaora O.P."/>
            <person name="Hurley D."/>
            <person name="Bolton D."/>
            <person name="Fanning S."/>
        </authorList>
    </citation>
    <scope>NUCLEOTIDE SEQUENCE [LARGE SCALE GENOMIC DNA]</scope>
    <source>
        <strain evidence="17">DSM 8809</strain>
    </source>
</reference>
<dbReference type="InterPro" id="IPR006638">
    <property type="entry name" value="Elp3/MiaA/NifB-like_rSAM"/>
</dbReference>
<dbReference type="FunFam" id="3.20.20.70:FF:000188">
    <property type="entry name" value="Mycofactocin radical SAM maturase MftC"/>
    <property type="match status" value="1"/>
</dbReference>
<evidence type="ECO:0000256" key="13">
    <source>
        <dbReference type="ARBA" id="ARBA00077306"/>
    </source>
</evidence>
<dbReference type="NCBIfam" id="TIGR04085">
    <property type="entry name" value="rSAM_more_4Fe4S"/>
    <property type="match status" value="1"/>
</dbReference>
<evidence type="ECO:0000256" key="4">
    <source>
        <dbReference type="ARBA" id="ARBA00022723"/>
    </source>
</evidence>
<comment type="catalytic activity">
    <reaction evidence="9">
        <text>[mycofactocin precursor peptide]-C-terminal glycyl-N-{[2-(4-hydroxyphenyl)ethenyl]-3-methylbutanamide} + AH2 + S-adenosyl-L-methionine = [mycofactocin precursor peptide]-C-terminal glycyl-N-{5-[(4-hydroxyphenyl)methyl]-4,4-dimethyl-2-oxopyrrolidin-3-yl}acetamide + 5'-deoxyadenosine + L-methionine + A + H(+)</text>
        <dbReference type="Rhea" id="RHEA:65500"/>
        <dbReference type="Rhea" id="RHEA-COMP:16816"/>
        <dbReference type="Rhea" id="RHEA-COMP:16818"/>
        <dbReference type="ChEBI" id="CHEBI:13193"/>
        <dbReference type="ChEBI" id="CHEBI:15378"/>
        <dbReference type="ChEBI" id="CHEBI:17319"/>
        <dbReference type="ChEBI" id="CHEBI:17499"/>
        <dbReference type="ChEBI" id="CHEBI:57844"/>
        <dbReference type="ChEBI" id="CHEBI:59789"/>
        <dbReference type="ChEBI" id="CHEBI:156517"/>
        <dbReference type="ChEBI" id="CHEBI:156518"/>
        <dbReference type="EC" id="4.1.99.26"/>
    </reaction>
</comment>
<dbReference type="PANTHER" id="PTHR11228">
    <property type="entry name" value="RADICAL SAM DOMAIN PROTEIN"/>
    <property type="match status" value="1"/>
</dbReference>
<dbReference type="NCBIfam" id="TIGR04054">
    <property type="entry name" value="rSAM_NirJ1"/>
    <property type="match status" value="1"/>
</dbReference>
<dbReference type="SFLD" id="SFLDF00543">
    <property type="entry name" value="alternative_heme_biosynthesis"/>
    <property type="match status" value="1"/>
</dbReference>
<keyword evidence="5" id="KW-0408">Iron</keyword>
<dbReference type="GO" id="GO:0006783">
    <property type="term" value="P:heme biosynthetic process"/>
    <property type="evidence" value="ECO:0007669"/>
    <property type="project" value="TreeGrafter"/>
</dbReference>
<evidence type="ECO:0000256" key="6">
    <source>
        <dbReference type="ARBA" id="ARBA00023014"/>
    </source>
</evidence>
<sequence length="394" mass="44325">MIGVSKLLCGTENFGDKLRYVSGASTQTNGVSNGRGPVVVWNCTKTCNLKCIHCYANSDSKKYKDELSTKEAISLINDFHDFKVPVILFSGGEPLLREDLFELIKHAGEHKIRSTISTNGTLIDKNVARKIKQSEVGYVGISLDGIGSRHDEFRRTKGCFDKALNGIRNCRDVNQKVGVRFTINSHNYDQLEDIFHLIKEEKINRVCFYHLVYSGRGSEMMKEDTSHAQSRAAMDLIMEKAVELGDKVEILTVDNHADTVYLYLKALKKYPHLADNILKLMEMNGGNRSGIAISNVDYLGNIHADQFTPQYTFGNVKERAFKEIWEDTTSPIMKGLKDRKKLLKGRCRKCKWLSVCNGNFRTRAESVTGDFWASDPACYLSNKEIGVQDGIGLV</sequence>
<dbReference type="SFLD" id="SFLDG01067">
    <property type="entry name" value="SPASM/twitch_domain_containing"/>
    <property type="match status" value="1"/>
</dbReference>
<dbReference type="InterPro" id="IPR023930">
    <property type="entry name" value="NirJ1"/>
</dbReference>
<dbReference type="SFLD" id="SFLDG01385">
    <property type="entry name" value="heme_carboxy_lyase_like"/>
    <property type="match status" value="1"/>
</dbReference>
<evidence type="ECO:0000256" key="9">
    <source>
        <dbReference type="ARBA" id="ARBA00051925"/>
    </source>
</evidence>
<keyword evidence="2" id="KW-0004">4Fe-4S</keyword>